<comment type="subcellular location">
    <subcellularLocation>
        <location evidence="1">Membrane</location>
        <topology evidence="1">Single-pass type I membrane protein</topology>
    </subcellularLocation>
</comment>
<dbReference type="Proteomes" id="UP000007303">
    <property type="component" value="Unassembled WGS sequence"/>
</dbReference>
<dbReference type="InterPro" id="IPR018097">
    <property type="entry name" value="EGF_Ca-bd_CS"/>
</dbReference>
<dbReference type="Ensembl" id="ENSTNIT00000008909.1">
    <property type="protein sequence ID" value="ENSTNIP00000008739.1"/>
    <property type="gene ID" value="ENSTNIG00000005999.1"/>
</dbReference>
<accession>Q4SWS1</accession>
<gene>
    <name evidence="17" type="ORF">GSTENG00011333001</name>
</gene>
<reference evidence="17 19" key="1">
    <citation type="journal article" date="2004" name="Nature">
        <title>Genome duplication in the teleost fish Tetraodon nigroviridis reveals the early vertebrate proto-karyotype.</title>
        <authorList>
            <person name="Jaillon O."/>
            <person name="Aury J.-M."/>
            <person name="Brunet F."/>
            <person name="Petit J.-L."/>
            <person name="Stange-Thomann N."/>
            <person name="Mauceli E."/>
            <person name="Bouneau L."/>
            <person name="Fischer C."/>
            <person name="Ozouf-Costaz C."/>
            <person name="Bernot A."/>
            <person name="Nicaud S."/>
            <person name="Jaffe D."/>
            <person name="Fisher S."/>
            <person name="Lutfalla G."/>
            <person name="Dossat C."/>
            <person name="Segurens B."/>
            <person name="Dasilva C."/>
            <person name="Salanoubat M."/>
            <person name="Levy M."/>
            <person name="Boudet N."/>
            <person name="Castellano S."/>
            <person name="Anthouard V."/>
            <person name="Jubin C."/>
            <person name="Castelli V."/>
            <person name="Katinka M."/>
            <person name="Vacherie B."/>
            <person name="Biemont C."/>
            <person name="Skalli Z."/>
            <person name="Cattolico L."/>
            <person name="Poulain J."/>
            <person name="De Berardinis V."/>
            <person name="Cruaud C."/>
            <person name="Duprat S."/>
            <person name="Brottier P."/>
            <person name="Coutanceau J.-P."/>
            <person name="Gouzy J."/>
            <person name="Parra G."/>
            <person name="Lardier G."/>
            <person name="Chapple C."/>
            <person name="McKernan K.J."/>
            <person name="McEwan P."/>
            <person name="Bosak S."/>
            <person name="Kellis M."/>
            <person name="Volff J.-N."/>
            <person name="Guigo R."/>
            <person name="Zody M.C."/>
            <person name="Mesirov J."/>
            <person name="Lindblad-Toh K."/>
            <person name="Birren B."/>
            <person name="Nusbaum C."/>
            <person name="Kahn D."/>
            <person name="Robinson-Rechavi M."/>
            <person name="Laudet V."/>
            <person name="Schachter V."/>
            <person name="Quetier F."/>
            <person name="Saurin W."/>
            <person name="Scarpelli C."/>
            <person name="Wincker P."/>
            <person name="Lander E.S."/>
            <person name="Weissenbach J."/>
            <person name="Roest Crollius H."/>
        </authorList>
    </citation>
    <scope>NUCLEOTIDE SEQUENCE [LARGE SCALE GENOMIC DNA]</scope>
</reference>
<dbReference type="GO" id="GO:0030246">
    <property type="term" value="F:carbohydrate binding"/>
    <property type="evidence" value="ECO:0007669"/>
    <property type="project" value="UniProtKB-KW"/>
</dbReference>
<dbReference type="GO" id="GO:0016020">
    <property type="term" value="C:membrane"/>
    <property type="evidence" value="ECO:0007669"/>
    <property type="project" value="UniProtKB-SubCell"/>
</dbReference>
<dbReference type="AlphaFoldDB" id="Q4SWS1"/>
<sequence length="512" mass="56676">MVFSAKQLRVFALFLCGLQEAALSHGGLCTDTQCFGVFVKPTRYSDARRVCEDFSGRMFRYNLTVLTDIFKSLPDGEFWLEQEEAAATPQNCSSVALTPERSFAHRRAPCHQTLSGFLCQYPLQDSCSQLEPAGASRVNYTAHMDFAVWNSQIFPMGTTAEAFAAGSQHLEWKRLCISGFWLEAPWNCEVMKGGCEHGCNVTTASCTCPAGQSLHGNNLSCVEDPCARCAQECRREGDARVCGCKEGYRLGRDGRSCVDVDECEDGDPCTGEGEECVNVEGSFECHCEDGLEREEGACVNRSICFKCEHMKCVKSSGVYECACQEGYRVRANDPTKCDRHCEESRCEPQCDPNSQGQMQCFCPEGYILDQSNSSGVCIQIDECEHACEHTCVKTPGGFRCSCFEGFILHRDSRCLPVGRERARHRRVPGAVRRAAPLPHLQLGEAVPQVRPRDPQAPKHRHLPPAAGHHRDLQEVVLLMSLFPTPTDTPGQPSGFKTMKYLSQKLGAVMVNV</sequence>
<evidence type="ECO:0000256" key="5">
    <source>
        <dbReference type="ARBA" id="ARBA00022729"/>
    </source>
</evidence>
<evidence type="ECO:0000256" key="3">
    <source>
        <dbReference type="ARBA" id="ARBA00022536"/>
    </source>
</evidence>
<feature type="domain" description="EGF-like" evidence="16">
    <location>
        <begin position="379"/>
        <end position="415"/>
    </location>
</feature>
<dbReference type="PANTHER" id="PTHR14789:SF9">
    <property type="entry name" value="THROMBOMODULIN"/>
    <property type="match status" value="1"/>
</dbReference>
<comment type="caution">
    <text evidence="14">Lacks conserved residue(s) required for the propagation of feature annotation.</text>
</comment>
<evidence type="ECO:0000256" key="2">
    <source>
        <dbReference type="ARBA" id="ARBA00019822"/>
    </source>
</evidence>
<dbReference type="PROSITE" id="PS00010">
    <property type="entry name" value="ASX_HYDROXYL"/>
    <property type="match status" value="1"/>
</dbReference>
<dbReference type="PROSITE" id="PS50026">
    <property type="entry name" value="EGF_3"/>
    <property type="match status" value="2"/>
</dbReference>
<evidence type="ECO:0000313" key="17">
    <source>
        <dbReference type="EMBL" id="CAF94911.1"/>
    </source>
</evidence>
<keyword evidence="9" id="KW-1133">Transmembrane helix</keyword>
<feature type="chain" id="PRO_5014105196" description="Thrombomodulin" evidence="15">
    <location>
        <begin position="25"/>
        <end position="512"/>
    </location>
</feature>
<protein>
    <recommendedName>
        <fullName evidence="2">Thrombomodulin</fullName>
    </recommendedName>
</protein>
<evidence type="ECO:0000256" key="11">
    <source>
        <dbReference type="ARBA" id="ARBA00023157"/>
    </source>
</evidence>
<reference evidence="18" key="3">
    <citation type="submission" date="2025-05" db="UniProtKB">
        <authorList>
            <consortium name="Ensembl"/>
        </authorList>
    </citation>
    <scope>IDENTIFICATION</scope>
</reference>
<reference evidence="17" key="2">
    <citation type="submission" date="2004-02" db="EMBL/GenBank/DDBJ databases">
        <authorList>
            <consortium name="Genoscope"/>
            <consortium name="Whitehead Institute Centre for Genome Research"/>
        </authorList>
    </citation>
    <scope>NUCLEOTIDE SEQUENCE</scope>
</reference>
<keyword evidence="10" id="KW-0472">Membrane</keyword>
<evidence type="ECO:0000256" key="15">
    <source>
        <dbReference type="SAM" id="SignalP"/>
    </source>
</evidence>
<proteinExistence type="predicted"/>
<dbReference type="Gene3D" id="2.10.25.10">
    <property type="entry name" value="Laminin"/>
    <property type="match status" value="6"/>
</dbReference>
<dbReference type="SMART" id="SM00179">
    <property type="entry name" value="EGF_CA"/>
    <property type="match status" value="2"/>
</dbReference>
<dbReference type="OrthoDB" id="4062651at2759"/>
<evidence type="ECO:0000256" key="12">
    <source>
        <dbReference type="ARBA" id="ARBA00045242"/>
    </source>
</evidence>
<keyword evidence="7" id="KW-0677">Repeat</keyword>
<comment type="subunit">
    <text evidence="13">Interacts with ITGAL, ITGAM and ITGB2. Interacts with thrombin/F2; this interaction switches the specificity of thrombin from a procoagulant to an anticoagulant and antifibrinolytic protease. Interacts with ANGP1 and ANGP2; these interactions significantly inhibit the generation of activated PC and TAFIa/CPB2 by the thrombin/thrombomodulin complex. Interacts with PF4; this interaction enhances generation of activated protein C. Interacts with HMGB1; this interaction inhibits HMGB1 inflammatory activity.</text>
</comment>
<keyword evidence="4" id="KW-0812">Transmembrane</keyword>
<dbReference type="PANTHER" id="PTHR14789">
    <property type="entry name" value="CHONDROLECTIN VARIANT CHODLFDELTAE"/>
    <property type="match status" value="1"/>
</dbReference>
<dbReference type="Pfam" id="PF12662">
    <property type="entry name" value="cEGF"/>
    <property type="match status" value="1"/>
</dbReference>
<keyword evidence="5 15" id="KW-0732">Signal</keyword>
<dbReference type="InterPro" id="IPR009030">
    <property type="entry name" value="Growth_fac_rcpt_cys_sf"/>
</dbReference>
<feature type="domain" description="EGF-like" evidence="16">
    <location>
        <begin position="259"/>
        <end position="297"/>
    </location>
</feature>
<comment type="function">
    <text evidence="12">Endothelial cell receptor that plays a critical role in regulating several physiological processes including hemostasis, coagulation, fibrinolysis, inflammation, and angiogenesis. Acts as a cofactor for thrombin activation of protein C/PROC on the surface of vascular endothelial cells leading to initiation of the activated protein C anticoagulant pathway. Also accelerates the activation of the plasma carboxypeptidase B2/CPB2, which catalyzes removal of C-terminal basic amino acids from its substrates including kinins or anaphylatoxins leading to fibrinolysis inhibition. Plays critical protective roles in changing the cleavage specificity of protease-activated receptor 1/PAR1, inhibiting endothelial cell permeability and inflammation. Suppresses inflammation distinctly from its anticoagulant cofactor activity by sequestering HMGB1 thereby preventing it from engaging cellular receptors such as RAGE and contributing to the inflammatory response.</text>
</comment>
<dbReference type="InterPro" id="IPR049883">
    <property type="entry name" value="NOTCH1_EGF-like"/>
</dbReference>
<dbReference type="CDD" id="cd00054">
    <property type="entry name" value="EGF_CA"/>
    <property type="match status" value="1"/>
</dbReference>
<evidence type="ECO:0000256" key="7">
    <source>
        <dbReference type="ARBA" id="ARBA00022737"/>
    </source>
</evidence>
<evidence type="ECO:0000256" key="4">
    <source>
        <dbReference type="ARBA" id="ARBA00022692"/>
    </source>
</evidence>
<keyword evidence="3 14" id="KW-0245">EGF-like domain</keyword>
<dbReference type="InterPro" id="IPR000152">
    <property type="entry name" value="EGF-type_Asp/Asn_hydroxyl_site"/>
</dbReference>
<evidence type="ECO:0000313" key="19">
    <source>
        <dbReference type="Proteomes" id="UP000007303"/>
    </source>
</evidence>
<keyword evidence="8" id="KW-0325">Glycoprotein</keyword>
<evidence type="ECO:0000256" key="13">
    <source>
        <dbReference type="ARBA" id="ARBA00046453"/>
    </source>
</evidence>
<evidence type="ECO:0000256" key="10">
    <source>
        <dbReference type="ARBA" id="ARBA00023136"/>
    </source>
</evidence>
<dbReference type="EMBL" id="CAAE01013541">
    <property type="protein sequence ID" value="CAF94911.1"/>
    <property type="molecule type" value="Genomic_DNA"/>
</dbReference>
<evidence type="ECO:0000256" key="8">
    <source>
        <dbReference type="ARBA" id="ARBA00022974"/>
    </source>
</evidence>
<dbReference type="PRINTS" id="PR00907">
    <property type="entry name" value="THRMBOMODULN"/>
</dbReference>
<evidence type="ECO:0000256" key="9">
    <source>
        <dbReference type="ARBA" id="ARBA00022989"/>
    </source>
</evidence>
<name>Q4SWS1_TETNG</name>
<evidence type="ECO:0000259" key="16">
    <source>
        <dbReference type="PROSITE" id="PS50026"/>
    </source>
</evidence>
<dbReference type="OMA" id="NCTERDC"/>
<dbReference type="SMART" id="SM00181">
    <property type="entry name" value="EGF"/>
    <property type="match status" value="6"/>
</dbReference>
<dbReference type="InterPro" id="IPR001881">
    <property type="entry name" value="EGF-like_Ca-bd_dom"/>
</dbReference>
<evidence type="ECO:0000256" key="6">
    <source>
        <dbReference type="ARBA" id="ARBA00022734"/>
    </source>
</evidence>
<dbReference type="GO" id="GO:0004888">
    <property type="term" value="F:transmembrane signaling receptor activity"/>
    <property type="evidence" value="ECO:0007669"/>
    <property type="project" value="InterPro"/>
</dbReference>
<dbReference type="HOGENOM" id="CLU_532033_0_0_1"/>
<organism evidence="17">
    <name type="scientific">Tetraodon nigroviridis</name>
    <name type="common">Spotted green pufferfish</name>
    <name type="synonym">Chelonodon nigroviridis</name>
    <dbReference type="NCBI Taxonomy" id="99883"/>
    <lineage>
        <taxon>Eukaryota</taxon>
        <taxon>Metazoa</taxon>
        <taxon>Chordata</taxon>
        <taxon>Craniata</taxon>
        <taxon>Vertebrata</taxon>
        <taxon>Euteleostomi</taxon>
        <taxon>Actinopterygii</taxon>
        <taxon>Neopterygii</taxon>
        <taxon>Teleostei</taxon>
        <taxon>Neoteleostei</taxon>
        <taxon>Acanthomorphata</taxon>
        <taxon>Eupercaria</taxon>
        <taxon>Tetraodontiformes</taxon>
        <taxon>Tetradontoidea</taxon>
        <taxon>Tetraodontidae</taxon>
        <taxon>Tetraodon</taxon>
    </lineage>
</organism>
<dbReference type="Pfam" id="PF09064">
    <property type="entry name" value="EGF_Tme5"/>
    <property type="match status" value="1"/>
</dbReference>
<evidence type="ECO:0000256" key="1">
    <source>
        <dbReference type="ARBA" id="ARBA00004479"/>
    </source>
</evidence>
<dbReference type="InterPro" id="IPR000742">
    <property type="entry name" value="EGF"/>
</dbReference>
<keyword evidence="11" id="KW-1015">Disulfide bond</keyword>
<dbReference type="PROSITE" id="PS01186">
    <property type="entry name" value="EGF_2"/>
    <property type="match status" value="1"/>
</dbReference>
<dbReference type="InterPro" id="IPR015149">
    <property type="entry name" value="Tme5_EGF-like"/>
</dbReference>
<feature type="signal peptide" evidence="15">
    <location>
        <begin position="1"/>
        <end position="24"/>
    </location>
</feature>
<dbReference type="GeneTree" id="ENSGT00940000175238"/>
<keyword evidence="6" id="KW-0430">Lectin</keyword>
<dbReference type="Pfam" id="PF07645">
    <property type="entry name" value="EGF_CA"/>
    <property type="match status" value="1"/>
</dbReference>
<keyword evidence="8" id="KW-0654">Proteoglycan</keyword>
<dbReference type="SUPFAM" id="SSF57184">
    <property type="entry name" value="Growth factor receptor domain"/>
    <property type="match status" value="1"/>
</dbReference>
<keyword evidence="19" id="KW-1185">Reference proteome</keyword>
<evidence type="ECO:0000256" key="14">
    <source>
        <dbReference type="PROSITE-ProRule" id="PRU00076"/>
    </source>
</evidence>
<dbReference type="InterPro" id="IPR051505">
    <property type="entry name" value="C-type_lectin_domain"/>
</dbReference>
<dbReference type="PROSITE" id="PS01187">
    <property type="entry name" value="EGF_CA"/>
    <property type="match status" value="1"/>
</dbReference>
<dbReference type="InterPro" id="IPR026823">
    <property type="entry name" value="cEGF"/>
</dbReference>
<dbReference type="GO" id="GO:0005509">
    <property type="term" value="F:calcium ion binding"/>
    <property type="evidence" value="ECO:0007669"/>
    <property type="project" value="InterPro"/>
</dbReference>
<dbReference type="SUPFAM" id="SSF57196">
    <property type="entry name" value="EGF/Laminin"/>
    <property type="match status" value="2"/>
</dbReference>
<dbReference type="STRING" id="99883.ENSTNIP00000008739"/>
<dbReference type="KEGG" id="tng:GSTEN00011333G001"/>
<evidence type="ECO:0000313" key="18">
    <source>
        <dbReference type="Ensembl" id="ENSTNIP00000008739.1"/>
    </source>
</evidence>